<dbReference type="NCBIfam" id="TIGR01796">
    <property type="entry name" value="CM_mono_aroH"/>
    <property type="match status" value="1"/>
</dbReference>
<dbReference type="InterPro" id="IPR035959">
    <property type="entry name" value="RutC-like_sf"/>
</dbReference>
<dbReference type="PANTHER" id="PTHR21164">
    <property type="entry name" value="CHORISMATE MUTASE"/>
    <property type="match status" value="1"/>
</dbReference>
<reference evidence="4 5" key="1">
    <citation type="submission" date="2020-08" db="EMBL/GenBank/DDBJ databases">
        <title>Complete Genome Sequence of Effusibacillus dendaii Strain skT53, Isolated from Farmland soil.</title>
        <authorList>
            <person name="Konishi T."/>
            <person name="Kawasaki H."/>
        </authorList>
    </citation>
    <scope>NUCLEOTIDE SEQUENCE [LARGE SCALE GENOMIC DNA]</scope>
    <source>
        <strain evidence="5">skT53</strain>
    </source>
</reference>
<dbReference type="InterPro" id="IPR008243">
    <property type="entry name" value="Chorismate_mutase_AroH"/>
</dbReference>
<protein>
    <recommendedName>
        <fullName evidence="1 3">chorismate mutase</fullName>
        <ecNumber evidence="1 3">5.4.99.5</ecNumber>
    </recommendedName>
</protein>
<comment type="catalytic activity">
    <reaction evidence="3">
        <text>chorismate = prephenate</text>
        <dbReference type="Rhea" id="RHEA:13897"/>
        <dbReference type="ChEBI" id="CHEBI:29748"/>
        <dbReference type="ChEBI" id="CHEBI:29934"/>
        <dbReference type="EC" id="5.4.99.5"/>
    </reaction>
</comment>
<dbReference type="PANTHER" id="PTHR21164:SF0">
    <property type="entry name" value="CHORISMATE MUTASE AROH"/>
    <property type="match status" value="1"/>
</dbReference>
<evidence type="ECO:0000256" key="2">
    <source>
        <dbReference type="PIRSR" id="PIRSR005965-1"/>
    </source>
</evidence>
<dbReference type="PROSITE" id="PS51167">
    <property type="entry name" value="CHORISMATE_MUT_1"/>
    <property type="match status" value="1"/>
</dbReference>
<keyword evidence="3" id="KW-0413">Isomerase</keyword>
<dbReference type="GO" id="GO:0004106">
    <property type="term" value="F:chorismate mutase activity"/>
    <property type="evidence" value="ECO:0007669"/>
    <property type="project" value="UniProtKB-UniRule"/>
</dbReference>
<keyword evidence="5" id="KW-1185">Reference proteome</keyword>
<keyword evidence="2 3" id="KW-0028">Amino-acid biosynthesis</keyword>
<dbReference type="GO" id="GO:0008652">
    <property type="term" value="P:amino acid biosynthetic process"/>
    <property type="evidence" value="ECO:0007669"/>
    <property type="project" value="UniProtKB-UniRule"/>
</dbReference>
<accession>A0A7I8D5I2</accession>
<dbReference type="GO" id="GO:0009073">
    <property type="term" value="P:aromatic amino acid family biosynthetic process"/>
    <property type="evidence" value="ECO:0007669"/>
    <property type="project" value="UniProtKB-UniRule"/>
</dbReference>
<dbReference type="Proteomes" id="UP000593802">
    <property type="component" value="Chromosome"/>
</dbReference>
<evidence type="ECO:0000313" key="5">
    <source>
        <dbReference type="Proteomes" id="UP000593802"/>
    </source>
</evidence>
<feature type="binding site" evidence="2">
    <location>
        <position position="6"/>
    </location>
    <ligand>
        <name>prephenate</name>
        <dbReference type="ChEBI" id="CHEBI:29934"/>
    </ligand>
</feature>
<dbReference type="GO" id="GO:0046417">
    <property type="term" value="P:chorismate metabolic process"/>
    <property type="evidence" value="ECO:0007669"/>
    <property type="project" value="TreeGrafter"/>
</dbReference>
<keyword evidence="2 3" id="KW-0057">Aromatic amino acid biosynthesis</keyword>
<dbReference type="EC" id="5.4.99.5" evidence="1 3"/>
<dbReference type="KEGG" id="eff:skT53_03830"/>
<dbReference type="PIRSF" id="PIRSF005965">
    <property type="entry name" value="Chor_mut_AroH"/>
    <property type="match status" value="1"/>
</dbReference>
<dbReference type="UniPathway" id="UPA00120">
    <property type="reaction ID" value="UER00203"/>
</dbReference>
<evidence type="ECO:0000256" key="3">
    <source>
        <dbReference type="PROSITE-ProRule" id="PRU00514"/>
    </source>
</evidence>
<dbReference type="SUPFAM" id="SSF55298">
    <property type="entry name" value="YjgF-like"/>
    <property type="match status" value="1"/>
</dbReference>
<dbReference type="Gene3D" id="3.30.1330.40">
    <property type="entry name" value="RutC-like"/>
    <property type="match status" value="1"/>
</dbReference>
<feature type="binding site" evidence="2">
    <location>
        <position position="89"/>
    </location>
    <ligand>
        <name>prephenate</name>
        <dbReference type="ChEBI" id="CHEBI:29934"/>
    </ligand>
</feature>
<sequence>MIRGIRGANTVEENSADVILKATGDLMKEIIAANDFQPEEVASVLVTVTHDLDAAFPAAAIRTIPGWNLVPVMCAQEIPVPGSMPMCIRVMLHVNTDLPQKEINHIFLGRATALRPDLAEKTKS</sequence>
<organism evidence="4 5">
    <name type="scientific">Effusibacillus dendaii</name>
    <dbReference type="NCBI Taxonomy" id="2743772"/>
    <lineage>
        <taxon>Bacteria</taxon>
        <taxon>Bacillati</taxon>
        <taxon>Bacillota</taxon>
        <taxon>Bacilli</taxon>
        <taxon>Bacillales</taxon>
        <taxon>Alicyclobacillaceae</taxon>
        <taxon>Effusibacillus</taxon>
    </lineage>
</organism>
<dbReference type="CDD" id="cd02185">
    <property type="entry name" value="AroH"/>
    <property type="match status" value="1"/>
</dbReference>
<name>A0A7I8D5I2_9BACL</name>
<dbReference type="EMBL" id="AP023366">
    <property type="protein sequence ID" value="BCJ85398.1"/>
    <property type="molecule type" value="Genomic_DNA"/>
</dbReference>
<dbReference type="Pfam" id="PF07736">
    <property type="entry name" value="CM_1"/>
    <property type="match status" value="1"/>
</dbReference>
<gene>
    <name evidence="4" type="primary">aroH</name>
    <name evidence="4" type="ORF">skT53_03830</name>
</gene>
<evidence type="ECO:0000313" key="4">
    <source>
        <dbReference type="EMBL" id="BCJ85398.1"/>
    </source>
</evidence>
<proteinExistence type="predicted"/>
<evidence type="ECO:0000256" key="1">
    <source>
        <dbReference type="NCBIfam" id="TIGR01796"/>
    </source>
</evidence>
<dbReference type="RefSeq" id="WP_200759528.1">
    <property type="nucleotide sequence ID" value="NZ_AP023366.1"/>
</dbReference>
<dbReference type="AlphaFoldDB" id="A0A7I8D5I2"/>